<name>A0A0W1JN21_DESHA</name>
<keyword evidence="1 4" id="KW-0489">Methyltransferase</keyword>
<dbReference type="EMBL" id="LOCK01000008">
    <property type="protein sequence ID" value="KTE93132.1"/>
    <property type="molecule type" value="Genomic_DNA"/>
</dbReference>
<dbReference type="CDD" id="cd02440">
    <property type="entry name" value="AdoMet_MTases"/>
    <property type="match status" value="1"/>
</dbReference>
<dbReference type="GO" id="GO:0032259">
    <property type="term" value="P:methylation"/>
    <property type="evidence" value="ECO:0007669"/>
    <property type="project" value="UniProtKB-KW"/>
</dbReference>
<keyword evidence="3 4" id="KW-0949">S-adenosyl-L-methionine</keyword>
<dbReference type="RefSeq" id="WP_005813012.1">
    <property type="nucleotide sequence ID" value="NZ_CABKQQ010000043.1"/>
</dbReference>
<dbReference type="Proteomes" id="UP000054623">
    <property type="component" value="Unassembled WGS sequence"/>
</dbReference>
<dbReference type="NCBIfam" id="TIGR01934">
    <property type="entry name" value="MenG_MenH_UbiE"/>
    <property type="match status" value="1"/>
</dbReference>
<dbReference type="GO" id="GO:0043770">
    <property type="term" value="F:demethylmenaquinone methyltransferase activity"/>
    <property type="evidence" value="ECO:0007669"/>
    <property type="project" value="UniProtKB-UniRule"/>
</dbReference>
<evidence type="ECO:0000313" key="6">
    <source>
        <dbReference type="Proteomes" id="UP000054623"/>
    </source>
</evidence>
<dbReference type="HAMAP" id="MF_01813">
    <property type="entry name" value="MenG_UbiE_methyltr"/>
    <property type="match status" value="1"/>
</dbReference>
<evidence type="ECO:0000313" key="5">
    <source>
        <dbReference type="EMBL" id="KTE93132.1"/>
    </source>
</evidence>
<evidence type="ECO:0000256" key="3">
    <source>
        <dbReference type="ARBA" id="ARBA00022691"/>
    </source>
</evidence>
<evidence type="ECO:0000256" key="2">
    <source>
        <dbReference type="ARBA" id="ARBA00022679"/>
    </source>
</evidence>
<keyword evidence="4" id="KW-0474">Menaquinone biosynthesis</keyword>
<reference evidence="5 6" key="1">
    <citation type="submission" date="2015-12" db="EMBL/GenBank/DDBJ databases">
        <title>Draft Genome Sequence of Desulfitobacterium hafniense Strain DH, a Sulfate-reducing Bacterium Isolated from Paddy Soils.</title>
        <authorList>
            <person name="Bao P."/>
            <person name="Zhang X."/>
            <person name="Li G."/>
        </authorList>
    </citation>
    <scope>NUCLEOTIDE SEQUENCE [LARGE SCALE GENOMIC DNA]</scope>
    <source>
        <strain evidence="5 6">DH</strain>
    </source>
</reference>
<dbReference type="InterPro" id="IPR029063">
    <property type="entry name" value="SAM-dependent_MTases_sf"/>
</dbReference>
<dbReference type="NCBIfam" id="NF001243">
    <property type="entry name" value="PRK00216.1-4"/>
    <property type="match status" value="1"/>
</dbReference>
<evidence type="ECO:0000256" key="4">
    <source>
        <dbReference type="HAMAP-Rule" id="MF_01813"/>
    </source>
</evidence>
<feature type="binding site" evidence="4">
    <location>
        <position position="96"/>
    </location>
    <ligand>
        <name>S-adenosyl-L-methionine</name>
        <dbReference type="ChEBI" id="CHEBI:59789"/>
    </ligand>
</feature>
<dbReference type="UniPathway" id="UPA00079">
    <property type="reaction ID" value="UER00169"/>
</dbReference>
<proteinExistence type="inferred from homology"/>
<comment type="caution">
    <text evidence="5">The sequence shown here is derived from an EMBL/GenBank/DDBJ whole genome shotgun (WGS) entry which is preliminary data.</text>
</comment>
<sequence length="253" mass="27913">MKDCCGGYESEELLMDFSGKDKAAYVQDTFNSIAKRYDVMNTLMSFGLDKGWRKKAVQTVEAKPGMTMVDICCGTAQLSLELAMTVGEQGQITGLDFSENMLKKAQENLAGSPYRSIIELRQGDAMNLPFADNSFDGATVGWGLRNLPDLEKGVQEMIRVVKPGGMVVSLDMAKPTMPGFKQGYWLYFNKLVPLMGKIWAGKAKAYQYLHDSAVEFPSQQELANIFARCGLTETRYQNLAGGVVAIVSGRKPR</sequence>
<comment type="caution">
    <text evidence="4">Lacks conserved residue(s) required for the propagation of feature annotation.</text>
</comment>
<dbReference type="AlphaFoldDB" id="A0A0W1JN21"/>
<accession>A0A0W1JN21</accession>
<feature type="binding site" evidence="4">
    <location>
        <position position="75"/>
    </location>
    <ligand>
        <name>S-adenosyl-L-methionine</name>
        <dbReference type="ChEBI" id="CHEBI:59789"/>
    </ligand>
</feature>
<dbReference type="InterPro" id="IPR023576">
    <property type="entry name" value="UbiE/COQ5_MeTrFase_CS"/>
</dbReference>
<dbReference type="EC" id="2.1.1.163" evidence="4"/>
<comment type="catalytic activity">
    <reaction evidence="4">
        <text>a 2-demethylmenaquinol + S-adenosyl-L-methionine = a menaquinol + S-adenosyl-L-homocysteine + H(+)</text>
        <dbReference type="Rhea" id="RHEA:42640"/>
        <dbReference type="Rhea" id="RHEA-COMP:9539"/>
        <dbReference type="Rhea" id="RHEA-COMP:9563"/>
        <dbReference type="ChEBI" id="CHEBI:15378"/>
        <dbReference type="ChEBI" id="CHEBI:18151"/>
        <dbReference type="ChEBI" id="CHEBI:55437"/>
        <dbReference type="ChEBI" id="CHEBI:57856"/>
        <dbReference type="ChEBI" id="CHEBI:59789"/>
        <dbReference type="EC" id="2.1.1.163"/>
    </reaction>
</comment>
<comment type="function">
    <text evidence="4">Methyltransferase required for the conversion of demethylmenaquinol (DMKH2) to menaquinol (MKH2).</text>
</comment>
<protein>
    <recommendedName>
        <fullName evidence="4">Demethylmenaquinone methyltransferase</fullName>
        <ecNumber evidence="4">2.1.1.163</ecNumber>
    </recommendedName>
</protein>
<gene>
    <name evidence="4" type="primary">menG</name>
    <name evidence="5" type="ORF">AT727_15485</name>
</gene>
<dbReference type="Pfam" id="PF01209">
    <property type="entry name" value="Ubie_methyltran"/>
    <property type="match status" value="1"/>
</dbReference>
<dbReference type="SUPFAM" id="SSF53335">
    <property type="entry name" value="S-adenosyl-L-methionine-dependent methyltransferases"/>
    <property type="match status" value="1"/>
</dbReference>
<dbReference type="PANTHER" id="PTHR43591">
    <property type="entry name" value="METHYLTRANSFERASE"/>
    <property type="match status" value="1"/>
</dbReference>
<dbReference type="OrthoDB" id="9808140at2"/>
<dbReference type="GO" id="GO:0009234">
    <property type="term" value="P:menaquinone biosynthetic process"/>
    <property type="evidence" value="ECO:0007669"/>
    <property type="project" value="UniProtKB-UniRule"/>
</dbReference>
<dbReference type="InterPro" id="IPR004033">
    <property type="entry name" value="UbiE/COQ5_MeTrFase"/>
</dbReference>
<comment type="similarity">
    <text evidence="4">Belongs to the class I-like SAM-binding methyltransferase superfamily. MenG/UbiE family.</text>
</comment>
<keyword evidence="2 4" id="KW-0808">Transferase</keyword>
<dbReference type="PROSITE" id="PS51608">
    <property type="entry name" value="SAM_MT_UBIE"/>
    <property type="match status" value="1"/>
</dbReference>
<dbReference type="PANTHER" id="PTHR43591:SF24">
    <property type="entry name" value="2-METHOXY-6-POLYPRENYL-1,4-BENZOQUINOL METHYLASE, MITOCHONDRIAL"/>
    <property type="match status" value="1"/>
</dbReference>
<feature type="binding site" evidence="4">
    <location>
        <begin position="124"/>
        <end position="125"/>
    </location>
    <ligand>
        <name>S-adenosyl-L-methionine</name>
        <dbReference type="ChEBI" id="CHEBI:59789"/>
    </ligand>
</feature>
<organism evidence="5 6">
    <name type="scientific">Desulfitobacterium hafniense</name>
    <name type="common">Desulfitobacterium frappieri</name>
    <dbReference type="NCBI Taxonomy" id="49338"/>
    <lineage>
        <taxon>Bacteria</taxon>
        <taxon>Bacillati</taxon>
        <taxon>Bacillota</taxon>
        <taxon>Clostridia</taxon>
        <taxon>Eubacteriales</taxon>
        <taxon>Desulfitobacteriaceae</taxon>
        <taxon>Desulfitobacterium</taxon>
    </lineage>
</organism>
<comment type="pathway">
    <text evidence="4">Quinol/quinone metabolism; menaquinone biosynthesis; menaquinol from 1,4-dihydroxy-2-naphthoate: step 2/2.</text>
</comment>
<evidence type="ECO:0000256" key="1">
    <source>
        <dbReference type="ARBA" id="ARBA00022603"/>
    </source>
</evidence>
<dbReference type="NCBIfam" id="NF001244">
    <property type="entry name" value="PRK00216.1-5"/>
    <property type="match status" value="1"/>
</dbReference>
<dbReference type="PROSITE" id="PS01183">
    <property type="entry name" value="UBIE_1"/>
    <property type="match status" value="1"/>
</dbReference>
<dbReference type="Gene3D" id="3.40.50.150">
    <property type="entry name" value="Vaccinia Virus protein VP39"/>
    <property type="match status" value="1"/>
</dbReference>
<dbReference type="SMR" id="A0A0W1JN21"/>